<evidence type="ECO:0000256" key="1">
    <source>
        <dbReference type="SAM" id="MobiDB-lite"/>
    </source>
</evidence>
<feature type="region of interest" description="Disordered" evidence="1">
    <location>
        <begin position="57"/>
        <end position="98"/>
    </location>
</feature>
<accession>A0AAV7RH98</accession>
<keyword evidence="3" id="KW-1185">Reference proteome</keyword>
<evidence type="ECO:0000313" key="3">
    <source>
        <dbReference type="Proteomes" id="UP001066276"/>
    </source>
</evidence>
<dbReference type="EMBL" id="JANPWB010000009">
    <property type="protein sequence ID" value="KAJ1151022.1"/>
    <property type="molecule type" value="Genomic_DNA"/>
</dbReference>
<proteinExistence type="predicted"/>
<reference evidence="2" key="1">
    <citation type="journal article" date="2022" name="bioRxiv">
        <title>Sequencing and chromosome-scale assembly of the giantPleurodeles waltlgenome.</title>
        <authorList>
            <person name="Brown T."/>
            <person name="Elewa A."/>
            <person name="Iarovenko S."/>
            <person name="Subramanian E."/>
            <person name="Araus A.J."/>
            <person name="Petzold A."/>
            <person name="Susuki M."/>
            <person name="Suzuki K.-i.T."/>
            <person name="Hayashi T."/>
            <person name="Toyoda A."/>
            <person name="Oliveira C."/>
            <person name="Osipova E."/>
            <person name="Leigh N.D."/>
            <person name="Simon A."/>
            <person name="Yun M.H."/>
        </authorList>
    </citation>
    <scope>NUCLEOTIDE SEQUENCE</scope>
    <source>
        <strain evidence="2">20211129_DDA</strain>
        <tissue evidence="2">Liver</tissue>
    </source>
</reference>
<dbReference type="Proteomes" id="UP001066276">
    <property type="component" value="Chromosome 5"/>
</dbReference>
<dbReference type="AlphaFoldDB" id="A0AAV7RH98"/>
<sequence>MCNLDHHYEDKVRRFQSLKLLSISGLGASRCQAFRAKSQSLGLFPFSSDHSEGVKVSSADTNRAGEAVKEASKAAPAGSLGTGEAPGPLLHHRSRPPGVAAFPPYAGRKFSAHSFCLTDLKDLRICGTALE</sequence>
<evidence type="ECO:0000313" key="2">
    <source>
        <dbReference type="EMBL" id="KAJ1151022.1"/>
    </source>
</evidence>
<name>A0AAV7RH98_PLEWA</name>
<gene>
    <name evidence="2" type="ORF">NDU88_003809</name>
</gene>
<protein>
    <submittedName>
        <fullName evidence="2">Uncharacterized protein</fullName>
    </submittedName>
</protein>
<organism evidence="2 3">
    <name type="scientific">Pleurodeles waltl</name>
    <name type="common">Iberian ribbed newt</name>
    <dbReference type="NCBI Taxonomy" id="8319"/>
    <lineage>
        <taxon>Eukaryota</taxon>
        <taxon>Metazoa</taxon>
        <taxon>Chordata</taxon>
        <taxon>Craniata</taxon>
        <taxon>Vertebrata</taxon>
        <taxon>Euteleostomi</taxon>
        <taxon>Amphibia</taxon>
        <taxon>Batrachia</taxon>
        <taxon>Caudata</taxon>
        <taxon>Salamandroidea</taxon>
        <taxon>Salamandridae</taxon>
        <taxon>Pleurodelinae</taxon>
        <taxon>Pleurodeles</taxon>
    </lineage>
</organism>
<comment type="caution">
    <text evidence="2">The sequence shown here is derived from an EMBL/GenBank/DDBJ whole genome shotgun (WGS) entry which is preliminary data.</text>
</comment>